<evidence type="ECO:0000313" key="1">
    <source>
        <dbReference type="EMBL" id="PSB19692.1"/>
    </source>
</evidence>
<dbReference type="Proteomes" id="UP000238634">
    <property type="component" value="Unassembled WGS sequence"/>
</dbReference>
<sequence>MVSRQCFKTSDRFVAQRFCPLNPPFWGTLKGRKSPRMGDLGGFQGLKTLPSHPYIGLDKSDCWLLR</sequence>
<proteinExistence type="predicted"/>
<dbReference type="AlphaFoldDB" id="A0A2T1DGS0"/>
<comment type="caution">
    <text evidence="1">The sequence shown here is derived from an EMBL/GenBank/DDBJ whole genome shotgun (WGS) entry which is preliminary data.</text>
</comment>
<dbReference type="EMBL" id="PVWG01000009">
    <property type="protein sequence ID" value="PSB19692.1"/>
    <property type="molecule type" value="Genomic_DNA"/>
</dbReference>
<accession>A0A2T1DGS0</accession>
<reference evidence="1 2" key="2">
    <citation type="submission" date="2018-03" db="EMBL/GenBank/DDBJ databases">
        <title>The ancient ancestry and fast evolution of plastids.</title>
        <authorList>
            <person name="Moore K.R."/>
            <person name="Magnabosco C."/>
            <person name="Momper L."/>
            <person name="Gold D.A."/>
            <person name="Bosak T."/>
            <person name="Fournier G.P."/>
        </authorList>
    </citation>
    <scope>NUCLEOTIDE SEQUENCE [LARGE SCALE GENOMIC DNA]</scope>
    <source>
        <strain evidence="1 2">ULC007</strain>
    </source>
</reference>
<name>A0A2T1DGS0_9CYAN</name>
<evidence type="ECO:0000313" key="2">
    <source>
        <dbReference type="Proteomes" id="UP000238634"/>
    </source>
</evidence>
<gene>
    <name evidence="1" type="ORF">C7B65_10385</name>
</gene>
<keyword evidence="2" id="KW-1185">Reference proteome</keyword>
<reference evidence="1 2" key="1">
    <citation type="submission" date="2018-02" db="EMBL/GenBank/DDBJ databases">
        <authorList>
            <person name="Cohen D.B."/>
            <person name="Kent A.D."/>
        </authorList>
    </citation>
    <scope>NUCLEOTIDE SEQUENCE [LARGE SCALE GENOMIC DNA]</scope>
    <source>
        <strain evidence="1 2">ULC007</strain>
    </source>
</reference>
<organism evidence="1 2">
    <name type="scientific">Phormidesmis priestleyi ULC007</name>
    <dbReference type="NCBI Taxonomy" id="1920490"/>
    <lineage>
        <taxon>Bacteria</taxon>
        <taxon>Bacillati</taxon>
        <taxon>Cyanobacteriota</taxon>
        <taxon>Cyanophyceae</taxon>
        <taxon>Leptolyngbyales</taxon>
        <taxon>Leptolyngbyaceae</taxon>
        <taxon>Phormidesmis</taxon>
    </lineage>
</organism>
<protein>
    <submittedName>
        <fullName evidence="1">Uncharacterized protein</fullName>
    </submittedName>
</protein>